<dbReference type="InterPro" id="IPR004103">
    <property type="entry name" value="Lyase_8_C"/>
</dbReference>
<protein>
    <recommendedName>
        <fullName evidence="9">Hyaluronate lyase</fullName>
    </recommendedName>
</protein>
<dbReference type="EMBL" id="JAAOIW010000013">
    <property type="protein sequence ID" value="NHN33761.1"/>
    <property type="molecule type" value="Genomic_DNA"/>
</dbReference>
<accession>A0ABX0JIP7</accession>
<evidence type="ECO:0000313" key="8">
    <source>
        <dbReference type="Proteomes" id="UP001165962"/>
    </source>
</evidence>
<keyword evidence="2" id="KW-0732">Signal</keyword>
<evidence type="ECO:0000313" key="7">
    <source>
        <dbReference type="EMBL" id="NHN33761.1"/>
    </source>
</evidence>
<feature type="domain" description="CBM6" evidence="6">
    <location>
        <begin position="1036"/>
        <end position="1164"/>
    </location>
</feature>
<keyword evidence="3" id="KW-0456">Lyase</keyword>
<dbReference type="Proteomes" id="UP001165962">
    <property type="component" value="Unassembled WGS sequence"/>
</dbReference>
<dbReference type="SUPFAM" id="SSF74650">
    <property type="entry name" value="Galactose mutarotase-like"/>
    <property type="match status" value="1"/>
</dbReference>
<dbReference type="SUPFAM" id="SSF48230">
    <property type="entry name" value="Chondroitin AC/alginate lyase"/>
    <property type="match status" value="1"/>
</dbReference>
<dbReference type="InterPro" id="IPR038970">
    <property type="entry name" value="Lyase_8"/>
</dbReference>
<feature type="domain" description="F5/8 type C" evidence="5">
    <location>
        <begin position="1158"/>
        <end position="1296"/>
    </location>
</feature>
<dbReference type="InterPro" id="IPR011013">
    <property type="entry name" value="Gal_mutarotase_sf_dom"/>
</dbReference>
<comment type="similarity">
    <text evidence="1">Belongs to the polysaccharide lyase 8 family.</text>
</comment>
<dbReference type="PANTHER" id="PTHR38481">
    <property type="entry name" value="HYALURONATE LYASE"/>
    <property type="match status" value="1"/>
</dbReference>
<dbReference type="Pfam" id="PF02884">
    <property type="entry name" value="Lyase_8_C"/>
    <property type="match status" value="1"/>
</dbReference>
<dbReference type="Gene3D" id="1.50.10.100">
    <property type="entry name" value="Chondroitin AC/alginate lyase"/>
    <property type="match status" value="1"/>
</dbReference>
<dbReference type="Gene3D" id="2.60.220.10">
    <property type="entry name" value="Polysaccharide lyase family 8-like, C-terminal"/>
    <property type="match status" value="1"/>
</dbReference>
<evidence type="ECO:0000256" key="2">
    <source>
        <dbReference type="ARBA" id="ARBA00022729"/>
    </source>
</evidence>
<dbReference type="Pfam" id="PF08124">
    <property type="entry name" value="Lyase_8_N"/>
    <property type="match status" value="1"/>
</dbReference>
<evidence type="ECO:0008006" key="9">
    <source>
        <dbReference type="Google" id="ProtNLM"/>
    </source>
</evidence>
<dbReference type="Pfam" id="PF22633">
    <property type="entry name" value="F5_F8_type_C_2"/>
    <property type="match status" value="1"/>
</dbReference>
<feature type="transmembrane region" description="Helical" evidence="4">
    <location>
        <begin position="24"/>
        <end position="44"/>
    </location>
</feature>
<dbReference type="InterPro" id="IPR011071">
    <property type="entry name" value="Lyase_8-like_C"/>
</dbReference>
<name>A0ABX0JIP7_9BACL</name>
<keyword evidence="8" id="KW-1185">Reference proteome</keyword>
<reference evidence="7" key="1">
    <citation type="submission" date="2020-03" db="EMBL/GenBank/DDBJ databases">
        <title>Draft sequencing of Paenibacilllus sp. S3N08.</title>
        <authorList>
            <person name="Kim D.-U."/>
        </authorList>
    </citation>
    <scope>NUCLEOTIDE SEQUENCE</scope>
    <source>
        <strain evidence="7">S3N08</strain>
    </source>
</reference>
<dbReference type="CDD" id="cd01083">
    <property type="entry name" value="GAG_Lyase"/>
    <property type="match status" value="1"/>
</dbReference>
<dbReference type="InterPro" id="IPR014718">
    <property type="entry name" value="GH-type_carb-bd"/>
</dbReference>
<dbReference type="SUPFAM" id="SSF49863">
    <property type="entry name" value="Hyaluronate lyase-like, C-terminal domain"/>
    <property type="match status" value="1"/>
</dbReference>
<evidence type="ECO:0000256" key="1">
    <source>
        <dbReference type="ARBA" id="ARBA00006699"/>
    </source>
</evidence>
<dbReference type="InterPro" id="IPR005084">
    <property type="entry name" value="CBM6"/>
</dbReference>
<dbReference type="PROSITE" id="PS50022">
    <property type="entry name" value="FA58C_3"/>
    <property type="match status" value="1"/>
</dbReference>
<keyword evidence="4" id="KW-0472">Membrane</keyword>
<evidence type="ECO:0000256" key="3">
    <source>
        <dbReference type="ARBA" id="ARBA00023239"/>
    </source>
</evidence>
<dbReference type="PANTHER" id="PTHR38481:SF1">
    <property type="entry name" value="HYALURONATE LYASE"/>
    <property type="match status" value="1"/>
</dbReference>
<dbReference type="InterPro" id="IPR012970">
    <property type="entry name" value="Lyase_8_alpha_N"/>
</dbReference>
<dbReference type="PROSITE" id="PS51175">
    <property type="entry name" value="CBM6"/>
    <property type="match status" value="1"/>
</dbReference>
<dbReference type="InterPro" id="IPR003159">
    <property type="entry name" value="Lyase_8_central_dom"/>
</dbReference>
<dbReference type="InterPro" id="IPR008979">
    <property type="entry name" value="Galactose-bd-like_sf"/>
</dbReference>
<evidence type="ECO:0000259" key="6">
    <source>
        <dbReference type="PROSITE" id="PS51175"/>
    </source>
</evidence>
<gene>
    <name evidence="7" type="ORF">G9U52_28495</name>
</gene>
<dbReference type="SUPFAM" id="SSF49785">
    <property type="entry name" value="Galactose-binding domain-like"/>
    <property type="match status" value="2"/>
</dbReference>
<dbReference type="Gene3D" id="2.60.120.260">
    <property type="entry name" value="Galactose-binding domain-like"/>
    <property type="match status" value="2"/>
</dbReference>
<sequence>MRMNRSKVERIRKLLHSGSLKRRLIIYILIGSLPPLMLLGFITYHSTYSILENKIQSGITASLKQEATGLENTINNMDFASKQFSLDRRIVESLQTYFTNSDSYERVAAMSEIQNVINTVNYTNPYLGLTFYYVPKEPDHILFENSNVKPQFSEANLPHFTNYNGGVYYGPHTTMYRDGSNIVFSNLRKVNISDRDVYIYLETNFNLFRNLIYREAYGIEVSHLLTNNKGEIIYTDNWEPTNSKESSQLREVIRKKSSRYKGYLLFSFPSTQGWELTVAVKSTVFYSEINRWLVRFGMLMAGALFLSLLMAYAIWKMIYHPLQRVKQEIILMRDNRSTTFQDTHVSEFDLLLRDFWEMRQHIGELNDTVMLNEKNKSRLEIEKLLIQINVVQYQNWWQWQIGTPLALNDITVLMYDDLTATQIANYMSAVDYCQPSVTMTGANRAWEALIVGVRGVIVKDSTQIANATGGLSNIFDYVTKGDGFYSDGSFVQHSYFAYNGGYGVSLIESVRSLMYLVGGSTHDVTDPDKQNVYKWIYDAFEPLIYKGALMDMVRGREIVKDWEEDSHRALRSIILLSEIAPSTDETAFKRMIKYWMQTDTFSSILTYSSIQIIEMASAIVNNASITSRGELVEYNQYAGMDRAVQLRPGFGFGISMHSSRIGNYESINSENKKGWHTGDGMTYLYNNDLSQYRDNFWPTVDSYRLPGTTVLQNTSVVGGRSDKDWVGGTNMSGLYGVTGMELHLIGQSLTAKKSWFMFDDEIVALGSGITSTDGVTAETIAENRRISSNGNNALTVNGVAKSTALGWTENMTGVNYIHLAGSVTGSDIGYYFPGSTTITGLREARTGNWKEIDGNTTTSTTPYTNNFLSLGFNHGVNPTNANYSYAISPNKTNAQVSAYASNPNFTILENSTDAQAVKENGLNIVGVNFWNDIIKTVGLITSDRKASVMTKESANDLEVSVSDPTQAGRDTINIEINKSATSLIAVDSGIIVTQLSPTIKLSVSTIGANGKTFKAKFATTGTVVPLPTPVPMVNPLIIEAESLPVLATSDSHTIVTNPNASGGKDDMFNANAVNDYIDYKVNVPQAGTYKITLRVYKSTASVLYQLKIGNTNHGAPFDIYSTTANYFDVDLGDYTFSGPGDRVFRLTNTGPRAGKIRTDYIEIGTPTPHTVNLALNKTVTTSSVQSSYVGAYAVDGSMTTRWSSQQADPQWISVDLGSSQSVSRVKLNWETAYAKSYSIQVSNDATTWTDVYSTTTGDGTIDDISFTAVNARYVRMNGTQRFNTNWPYSLWEFEIY</sequence>
<keyword evidence="4" id="KW-0812">Transmembrane</keyword>
<proteinExistence type="inferred from homology"/>
<dbReference type="InterPro" id="IPR000421">
    <property type="entry name" value="FA58C"/>
</dbReference>
<comment type="caution">
    <text evidence="7">The sequence shown here is derived from an EMBL/GenBank/DDBJ whole genome shotgun (WGS) entry which is preliminary data.</text>
</comment>
<keyword evidence="4" id="KW-1133">Transmembrane helix</keyword>
<evidence type="ECO:0000256" key="4">
    <source>
        <dbReference type="SAM" id="Phobius"/>
    </source>
</evidence>
<feature type="transmembrane region" description="Helical" evidence="4">
    <location>
        <begin position="292"/>
        <end position="315"/>
    </location>
</feature>
<organism evidence="7 8">
    <name type="scientific">Paenibacillus agricola</name>
    <dbReference type="NCBI Taxonomy" id="2716264"/>
    <lineage>
        <taxon>Bacteria</taxon>
        <taxon>Bacillati</taxon>
        <taxon>Bacillota</taxon>
        <taxon>Bacilli</taxon>
        <taxon>Bacillales</taxon>
        <taxon>Paenibacillaceae</taxon>
        <taxon>Paenibacillus</taxon>
    </lineage>
</organism>
<evidence type="ECO:0000259" key="5">
    <source>
        <dbReference type="PROSITE" id="PS50022"/>
    </source>
</evidence>
<dbReference type="Gene3D" id="2.70.98.10">
    <property type="match status" value="1"/>
</dbReference>
<dbReference type="InterPro" id="IPR008929">
    <property type="entry name" value="Chondroitin_lyas"/>
</dbReference>
<dbReference type="Pfam" id="PF02278">
    <property type="entry name" value="Lyase_8"/>
    <property type="match status" value="1"/>
</dbReference>